<dbReference type="PANTHER" id="PTHR13173">
    <property type="entry name" value="WW DOMAIN BINDING PROTEIN 4"/>
    <property type="match status" value="1"/>
</dbReference>
<evidence type="ECO:0000256" key="1">
    <source>
        <dbReference type="ARBA" id="ARBA00004123"/>
    </source>
</evidence>
<sequence>MTEFWKSNPMYWCEYCKVWMQDNPQARATHEKGIKHKDNVARKLRQMRQNADKAARDERLATDSMDGIEARARKQYERDLQEAQEAQRSLAGEWVHDDKAGLHYNTQHRWYFDRSTSMYYGDAAAPPQPQPKAAAVLPAAAAAQKKRAHPMSQPGGYQMPTTGAIGGAKQLLNSHGATIILCTAFFLLLPDGLLDDLD</sequence>
<dbReference type="GO" id="GO:0008270">
    <property type="term" value="F:zinc ion binding"/>
    <property type="evidence" value="ECO:0007669"/>
    <property type="project" value="UniProtKB-KW"/>
</dbReference>
<evidence type="ECO:0000256" key="4">
    <source>
        <dbReference type="ARBA" id="ARBA00022833"/>
    </source>
</evidence>
<dbReference type="SUPFAM" id="SSF57667">
    <property type="entry name" value="beta-beta-alpha zinc fingers"/>
    <property type="match status" value="1"/>
</dbReference>
<dbReference type="InterPro" id="IPR000690">
    <property type="entry name" value="Matrin/U1-C_Znf_C2H2"/>
</dbReference>
<dbReference type="Pfam" id="PF06220">
    <property type="entry name" value="zf-U1"/>
    <property type="match status" value="1"/>
</dbReference>
<dbReference type="Proteomes" id="UP001465755">
    <property type="component" value="Unassembled WGS sequence"/>
</dbReference>
<dbReference type="EMBL" id="JALJOQ010000021">
    <property type="protein sequence ID" value="KAK9809285.1"/>
    <property type="molecule type" value="Genomic_DNA"/>
</dbReference>
<dbReference type="PROSITE" id="PS50171">
    <property type="entry name" value="ZF_MATRIN"/>
    <property type="match status" value="1"/>
</dbReference>
<keyword evidence="4" id="KW-0862">Zinc</keyword>
<dbReference type="InterPro" id="IPR013085">
    <property type="entry name" value="U1-CZ_Znf_C2H2"/>
</dbReference>
<evidence type="ECO:0000259" key="7">
    <source>
        <dbReference type="PROSITE" id="PS50171"/>
    </source>
</evidence>
<dbReference type="InterPro" id="IPR036236">
    <property type="entry name" value="Znf_C2H2_sf"/>
</dbReference>
<keyword evidence="3" id="KW-0863">Zinc-finger</keyword>
<dbReference type="GO" id="GO:0071011">
    <property type="term" value="C:precatalytic spliceosome"/>
    <property type="evidence" value="ECO:0007669"/>
    <property type="project" value="TreeGrafter"/>
</dbReference>
<keyword evidence="6" id="KW-0175">Coiled coil</keyword>
<accession>A0AAW1PLJ0</accession>
<keyword evidence="9" id="KW-1185">Reference proteome</keyword>
<evidence type="ECO:0000313" key="9">
    <source>
        <dbReference type="Proteomes" id="UP001465755"/>
    </source>
</evidence>
<reference evidence="8 9" key="1">
    <citation type="journal article" date="2024" name="Nat. Commun.">
        <title>Phylogenomics reveals the evolutionary origins of lichenization in chlorophyte algae.</title>
        <authorList>
            <person name="Puginier C."/>
            <person name="Libourel C."/>
            <person name="Otte J."/>
            <person name="Skaloud P."/>
            <person name="Haon M."/>
            <person name="Grisel S."/>
            <person name="Petersen M."/>
            <person name="Berrin J.G."/>
            <person name="Delaux P.M."/>
            <person name="Dal Grande F."/>
            <person name="Keller J."/>
        </authorList>
    </citation>
    <scope>NUCLEOTIDE SEQUENCE [LARGE SCALE GENOMIC DNA]</scope>
    <source>
        <strain evidence="8 9">SAG 2036</strain>
    </source>
</reference>
<keyword evidence="2" id="KW-0479">Metal-binding</keyword>
<evidence type="ECO:0000256" key="2">
    <source>
        <dbReference type="ARBA" id="ARBA00022723"/>
    </source>
</evidence>
<evidence type="ECO:0000256" key="3">
    <source>
        <dbReference type="ARBA" id="ARBA00022771"/>
    </source>
</evidence>
<proteinExistence type="predicted"/>
<evidence type="ECO:0000256" key="6">
    <source>
        <dbReference type="SAM" id="Coils"/>
    </source>
</evidence>
<dbReference type="InterPro" id="IPR040023">
    <property type="entry name" value="WBP4"/>
</dbReference>
<dbReference type="SMART" id="SM00451">
    <property type="entry name" value="ZnF_U1"/>
    <property type="match status" value="1"/>
</dbReference>
<protein>
    <recommendedName>
        <fullName evidence="7">Matrin-type domain-containing protein</fullName>
    </recommendedName>
</protein>
<comment type="caution">
    <text evidence="8">The sequence shown here is derived from an EMBL/GenBank/DDBJ whole genome shotgun (WGS) entry which is preliminary data.</text>
</comment>
<evidence type="ECO:0000256" key="5">
    <source>
        <dbReference type="ARBA" id="ARBA00023242"/>
    </source>
</evidence>
<dbReference type="GO" id="GO:0000398">
    <property type="term" value="P:mRNA splicing, via spliceosome"/>
    <property type="evidence" value="ECO:0007669"/>
    <property type="project" value="InterPro"/>
</dbReference>
<keyword evidence="5" id="KW-0539">Nucleus</keyword>
<dbReference type="GO" id="GO:0003723">
    <property type="term" value="F:RNA binding"/>
    <property type="evidence" value="ECO:0007669"/>
    <property type="project" value="TreeGrafter"/>
</dbReference>
<gene>
    <name evidence="8" type="ORF">WJX73_000889</name>
</gene>
<dbReference type="PANTHER" id="PTHR13173:SF10">
    <property type="entry name" value="WW DOMAIN-BINDING PROTEIN 4"/>
    <property type="match status" value="1"/>
</dbReference>
<feature type="domain" description="Matrin-type" evidence="7">
    <location>
        <begin position="11"/>
        <end position="42"/>
    </location>
</feature>
<organism evidence="8 9">
    <name type="scientific">Symbiochloris irregularis</name>
    <dbReference type="NCBI Taxonomy" id="706552"/>
    <lineage>
        <taxon>Eukaryota</taxon>
        <taxon>Viridiplantae</taxon>
        <taxon>Chlorophyta</taxon>
        <taxon>core chlorophytes</taxon>
        <taxon>Trebouxiophyceae</taxon>
        <taxon>Trebouxiales</taxon>
        <taxon>Trebouxiaceae</taxon>
        <taxon>Symbiochloris</taxon>
    </lineage>
</organism>
<dbReference type="Gene3D" id="3.30.160.60">
    <property type="entry name" value="Classic Zinc Finger"/>
    <property type="match status" value="1"/>
</dbReference>
<dbReference type="InterPro" id="IPR003604">
    <property type="entry name" value="Matrin/U1-like-C_Znf_C2H2"/>
</dbReference>
<feature type="coiled-coil region" evidence="6">
    <location>
        <begin position="37"/>
        <end position="93"/>
    </location>
</feature>
<comment type="subcellular location">
    <subcellularLocation>
        <location evidence="1">Nucleus</location>
    </subcellularLocation>
</comment>
<dbReference type="AlphaFoldDB" id="A0AAW1PLJ0"/>
<evidence type="ECO:0000313" key="8">
    <source>
        <dbReference type="EMBL" id="KAK9809285.1"/>
    </source>
</evidence>
<name>A0AAW1PLJ0_9CHLO</name>